<keyword evidence="4" id="KW-0808">Transferase</keyword>
<dbReference type="InterPro" id="IPR008145">
    <property type="entry name" value="GK/Ca_channel_bsu"/>
</dbReference>
<dbReference type="CDD" id="cd00071">
    <property type="entry name" value="GMPK"/>
    <property type="match status" value="1"/>
</dbReference>
<evidence type="ECO:0000256" key="2">
    <source>
        <dbReference type="ARBA" id="ARBA00012961"/>
    </source>
</evidence>
<comment type="caution">
    <text evidence="10">The sequence shown here is derived from an EMBL/GenBank/DDBJ whole genome shotgun (WGS) entry which is preliminary data.</text>
</comment>
<evidence type="ECO:0000256" key="5">
    <source>
        <dbReference type="ARBA" id="ARBA00022741"/>
    </source>
</evidence>
<dbReference type="NCBIfam" id="TIGR03263">
    <property type="entry name" value="guanyl_kin"/>
    <property type="match status" value="1"/>
</dbReference>
<gene>
    <name evidence="10" type="ORF">FACUT_2484</name>
</gene>
<dbReference type="GO" id="GO:0004385">
    <property type="term" value="F:GMP kinase activity"/>
    <property type="evidence" value="ECO:0007669"/>
    <property type="project" value="UniProtKB-EC"/>
</dbReference>
<dbReference type="PROSITE" id="PS00856">
    <property type="entry name" value="GUANYLATE_KINASE_1"/>
    <property type="match status" value="1"/>
</dbReference>
<evidence type="ECO:0000256" key="8">
    <source>
        <dbReference type="ARBA" id="ARBA00030128"/>
    </source>
</evidence>
<evidence type="ECO:0000256" key="7">
    <source>
        <dbReference type="ARBA" id="ARBA00022840"/>
    </source>
</evidence>
<dbReference type="PROSITE" id="PS50052">
    <property type="entry name" value="GUANYLATE_KINASE_2"/>
    <property type="match status" value="1"/>
</dbReference>
<dbReference type="Proteomes" id="UP000536711">
    <property type="component" value="Unassembled WGS sequence"/>
</dbReference>
<dbReference type="Pfam" id="PF00625">
    <property type="entry name" value="Guanylate_kin"/>
    <property type="match status" value="1"/>
</dbReference>
<sequence length="346" mass="39327">MASPSDRRPLVISGPSGVGKGTLIKMLFSRHPDTFTLSVSHTTRNPREGETDGVEYHFVTKDAFRDLIAKDGFVEHAQFGSNLYGTSKATIEEQTAKGKVVVLDIEMEGVKQVKASSIDARYVFVSPPDTEELEKRLRGRGTETEESIQQRLTRAQDELAWAKNAEFDKILVNDDLEKTYQELDAFVYNMTQRLAFVHSKSSNNRACFSFAQKAIPDILEETKWSCPEAGELNAWAYHFEKYWEVLQQLSRCQGSGLVLTSFLYSVKQIRNIAVHRQPITVYHLFMLMSHAINFCICLDVPKALDMIRKMRNSTKTQIQKLEDCKKNIEQGLSTASQETPMTRLEI</sequence>
<dbReference type="PANTHER" id="PTHR23117">
    <property type="entry name" value="GUANYLATE KINASE-RELATED"/>
    <property type="match status" value="1"/>
</dbReference>
<dbReference type="InterPro" id="IPR020590">
    <property type="entry name" value="Guanylate_kinase_CS"/>
</dbReference>
<organism evidence="10 11">
    <name type="scientific">Fusarium acutatum</name>
    <dbReference type="NCBI Taxonomy" id="78861"/>
    <lineage>
        <taxon>Eukaryota</taxon>
        <taxon>Fungi</taxon>
        <taxon>Dikarya</taxon>
        <taxon>Ascomycota</taxon>
        <taxon>Pezizomycotina</taxon>
        <taxon>Sordariomycetes</taxon>
        <taxon>Hypocreomycetidae</taxon>
        <taxon>Hypocreales</taxon>
        <taxon>Nectriaceae</taxon>
        <taxon>Fusarium</taxon>
        <taxon>Fusarium fujikuroi species complex</taxon>
    </lineage>
</organism>
<dbReference type="AlphaFoldDB" id="A0A8H4K175"/>
<evidence type="ECO:0000313" key="11">
    <source>
        <dbReference type="Proteomes" id="UP000536711"/>
    </source>
</evidence>
<evidence type="ECO:0000313" key="10">
    <source>
        <dbReference type="EMBL" id="KAF4441746.1"/>
    </source>
</evidence>
<dbReference type="InterPro" id="IPR027417">
    <property type="entry name" value="P-loop_NTPase"/>
</dbReference>
<dbReference type="PANTHER" id="PTHR23117:SF13">
    <property type="entry name" value="GUANYLATE KINASE"/>
    <property type="match status" value="1"/>
</dbReference>
<dbReference type="SUPFAM" id="SSF52540">
    <property type="entry name" value="P-loop containing nucleoside triphosphate hydrolases"/>
    <property type="match status" value="1"/>
</dbReference>
<dbReference type="FunFam" id="3.40.50.300:FF:000776">
    <property type="entry name" value="Guanylate kinase 2"/>
    <property type="match status" value="1"/>
</dbReference>
<keyword evidence="6 10" id="KW-0418">Kinase</keyword>
<dbReference type="InterPro" id="IPR008144">
    <property type="entry name" value="Guanylate_kin-like_dom"/>
</dbReference>
<dbReference type="GO" id="GO:0005524">
    <property type="term" value="F:ATP binding"/>
    <property type="evidence" value="ECO:0007669"/>
    <property type="project" value="UniProtKB-KW"/>
</dbReference>
<evidence type="ECO:0000256" key="6">
    <source>
        <dbReference type="ARBA" id="ARBA00022777"/>
    </source>
</evidence>
<evidence type="ECO:0000259" key="9">
    <source>
        <dbReference type="PROSITE" id="PS50052"/>
    </source>
</evidence>
<feature type="domain" description="Guanylate kinase-like" evidence="9">
    <location>
        <begin position="7"/>
        <end position="188"/>
    </location>
</feature>
<dbReference type="InterPro" id="IPR017665">
    <property type="entry name" value="Guanylate_kinase"/>
</dbReference>
<accession>A0A8H4K175</accession>
<keyword evidence="5" id="KW-0547">Nucleotide-binding</keyword>
<dbReference type="OrthoDB" id="6334211at2759"/>
<keyword evidence="11" id="KW-1185">Reference proteome</keyword>
<protein>
    <recommendedName>
        <fullName evidence="3">Guanylate kinase</fullName>
        <ecNumber evidence="2">2.7.4.8</ecNumber>
    </recommendedName>
    <alternativeName>
        <fullName evidence="8">GMP kinase</fullName>
    </alternativeName>
</protein>
<dbReference type="EC" id="2.7.4.8" evidence="2"/>
<reference evidence="10 11" key="1">
    <citation type="submission" date="2020-01" db="EMBL/GenBank/DDBJ databases">
        <title>Identification and distribution of gene clusters putatively required for synthesis of sphingolipid metabolism inhibitors in phylogenetically diverse species of the filamentous fungus Fusarium.</title>
        <authorList>
            <person name="Kim H.-S."/>
            <person name="Busman M."/>
            <person name="Brown D.W."/>
            <person name="Divon H."/>
            <person name="Uhlig S."/>
            <person name="Proctor R.H."/>
        </authorList>
    </citation>
    <scope>NUCLEOTIDE SEQUENCE [LARGE SCALE GENOMIC DNA]</scope>
    <source>
        <strain evidence="10 11">NRRL 13308</strain>
    </source>
</reference>
<name>A0A8H4K175_9HYPO</name>
<dbReference type="HAMAP" id="MF_00328">
    <property type="entry name" value="Guanylate_kinase"/>
    <property type="match status" value="1"/>
</dbReference>
<proteinExistence type="inferred from homology"/>
<dbReference type="SMART" id="SM00072">
    <property type="entry name" value="GuKc"/>
    <property type="match status" value="1"/>
</dbReference>
<comment type="similarity">
    <text evidence="1">Belongs to the guanylate kinase family.</text>
</comment>
<dbReference type="Gene3D" id="3.40.50.300">
    <property type="entry name" value="P-loop containing nucleotide triphosphate hydrolases"/>
    <property type="match status" value="1"/>
</dbReference>
<dbReference type="EMBL" id="JAADJF010000054">
    <property type="protein sequence ID" value="KAF4441746.1"/>
    <property type="molecule type" value="Genomic_DNA"/>
</dbReference>
<evidence type="ECO:0000256" key="3">
    <source>
        <dbReference type="ARBA" id="ARBA00016296"/>
    </source>
</evidence>
<keyword evidence="7" id="KW-0067">ATP-binding</keyword>
<evidence type="ECO:0000256" key="1">
    <source>
        <dbReference type="ARBA" id="ARBA00005790"/>
    </source>
</evidence>
<dbReference type="GO" id="GO:0005829">
    <property type="term" value="C:cytosol"/>
    <property type="evidence" value="ECO:0007669"/>
    <property type="project" value="TreeGrafter"/>
</dbReference>
<evidence type="ECO:0000256" key="4">
    <source>
        <dbReference type="ARBA" id="ARBA00022679"/>
    </source>
</evidence>